<dbReference type="Gene3D" id="3.40.50.2300">
    <property type="match status" value="2"/>
</dbReference>
<dbReference type="AlphaFoldDB" id="A0AAU0UQT6"/>
<dbReference type="PANTHER" id="PTHR30483">
    <property type="entry name" value="LEUCINE-SPECIFIC-BINDING PROTEIN"/>
    <property type="match status" value="1"/>
</dbReference>
<feature type="compositionally biased region" description="Low complexity" evidence="3">
    <location>
        <begin position="37"/>
        <end position="52"/>
    </location>
</feature>
<evidence type="ECO:0000313" key="6">
    <source>
        <dbReference type="Proteomes" id="UP001329915"/>
    </source>
</evidence>
<reference evidence="5 6" key="1">
    <citation type="submission" date="2023-04" db="EMBL/GenBank/DDBJ databases">
        <authorList>
            <person name="Hsu D."/>
        </authorList>
    </citation>
    <scope>NUCLEOTIDE SEQUENCE [LARGE SCALE GENOMIC DNA]</scope>
    <source>
        <strain evidence="5 6">MK1</strain>
    </source>
</reference>
<dbReference type="SUPFAM" id="SSF53822">
    <property type="entry name" value="Periplasmic binding protein-like I"/>
    <property type="match status" value="1"/>
</dbReference>
<feature type="region of interest" description="Disordered" evidence="3">
    <location>
        <begin position="33"/>
        <end position="57"/>
    </location>
</feature>
<name>A0AAU0UQT6_9FIRM</name>
<keyword evidence="6" id="KW-1185">Reference proteome</keyword>
<dbReference type="InterPro" id="IPR028081">
    <property type="entry name" value="Leu-bd"/>
</dbReference>
<evidence type="ECO:0000256" key="2">
    <source>
        <dbReference type="ARBA" id="ARBA00022729"/>
    </source>
</evidence>
<evidence type="ECO:0000256" key="3">
    <source>
        <dbReference type="SAM" id="MobiDB-lite"/>
    </source>
</evidence>
<evidence type="ECO:0000313" key="5">
    <source>
        <dbReference type="EMBL" id="WRO23679.1"/>
    </source>
</evidence>
<sequence>MSGKVKFLVKSKWVILMLMMVFALVMVAGCGQKPPAEEQGPQDQGQTPQGEETSSEPIKVGLILPLTGTQAMFGQMEKNSFEMAYAELEAQGKTTVNGRRIELIFEDDQSKQDVGKAAAEKLINQNNVNMLSGGYSSAVTNVIAGTAQSNQIPFMIVTGSADKITQQGWEWIFRGSASPASKYTASFWKMMDEVIKAKTAGVIYENTDFGISSAEGFKEAATEHGIEVVFDQSYEAGALDFKPMLAKMQAEEPDIIFAVSYVMDAALITKQMKELNFSVDLFVGGGAGYTMPEFVENAGDASQYVASTTLWVPNVAWKGAADYFKNYQEKYDKQPDYHGAQAYASMYVIADVLNRAEEYTREGIKKALEETDLDTIMGSVKFEDWEGYTNQDRPTTYVVQWIDGQLEVVWPEEAKSADYVFPVPKWSER</sequence>
<dbReference type="EMBL" id="CP121694">
    <property type="protein sequence ID" value="WRO23679.1"/>
    <property type="molecule type" value="Genomic_DNA"/>
</dbReference>
<comment type="similarity">
    <text evidence="1">Belongs to the leucine-binding protein family.</text>
</comment>
<evidence type="ECO:0000259" key="4">
    <source>
        <dbReference type="Pfam" id="PF13458"/>
    </source>
</evidence>
<organism evidence="5 6">
    <name type="scientific">Metallumcola ferriviriculae</name>
    <dbReference type="NCBI Taxonomy" id="3039180"/>
    <lineage>
        <taxon>Bacteria</taxon>
        <taxon>Bacillati</taxon>
        <taxon>Bacillota</taxon>
        <taxon>Clostridia</taxon>
        <taxon>Neomoorellales</taxon>
        <taxon>Desulfitibacteraceae</taxon>
        <taxon>Metallumcola</taxon>
    </lineage>
</organism>
<dbReference type="InterPro" id="IPR028082">
    <property type="entry name" value="Peripla_BP_I"/>
</dbReference>
<accession>A0AAU0UQT6</accession>
<dbReference type="KEGG" id="dbc:MFMK1_003546"/>
<protein>
    <submittedName>
        <fullName evidence="5">ABC transporter substrate-binding protein</fullName>
    </submittedName>
</protein>
<dbReference type="RefSeq" id="WP_366923055.1">
    <property type="nucleotide sequence ID" value="NZ_CP121694.1"/>
</dbReference>
<evidence type="ECO:0000256" key="1">
    <source>
        <dbReference type="ARBA" id="ARBA00010062"/>
    </source>
</evidence>
<dbReference type="CDD" id="cd19982">
    <property type="entry name" value="PBP1_ABC_ligand_binding-like"/>
    <property type="match status" value="1"/>
</dbReference>
<proteinExistence type="inferred from homology"/>
<dbReference type="PANTHER" id="PTHR30483:SF37">
    <property type="entry name" value="ABC TRANSPORTER SUBSTRATE-BINDING PROTEIN"/>
    <property type="match status" value="1"/>
</dbReference>
<gene>
    <name evidence="5" type="ORF">MFMK1_003546</name>
</gene>
<dbReference type="PROSITE" id="PS51257">
    <property type="entry name" value="PROKAR_LIPOPROTEIN"/>
    <property type="match status" value="1"/>
</dbReference>
<feature type="domain" description="Leucine-binding protein" evidence="4">
    <location>
        <begin position="57"/>
        <end position="404"/>
    </location>
</feature>
<dbReference type="InterPro" id="IPR051010">
    <property type="entry name" value="BCAA_transport"/>
</dbReference>
<dbReference type="Pfam" id="PF13458">
    <property type="entry name" value="Peripla_BP_6"/>
    <property type="match status" value="1"/>
</dbReference>
<keyword evidence="2" id="KW-0732">Signal</keyword>
<dbReference type="Proteomes" id="UP001329915">
    <property type="component" value="Chromosome"/>
</dbReference>